<keyword evidence="2" id="KW-1185">Reference proteome</keyword>
<protein>
    <submittedName>
        <fullName evidence="1">Uncharacterized protein</fullName>
    </submittedName>
</protein>
<sequence>MPKKTLSPSDEAALAFLQRHNKKSTSAEKIDQVRKLMLKHGLTLTGNVLSAEAQAHLDDL</sequence>
<reference evidence="1 2" key="1">
    <citation type="submission" date="2020-09" db="EMBL/GenBank/DDBJ databases">
        <authorList>
            <person name="Zhang R."/>
            <person name="Garcia K."/>
            <person name="Ogata H."/>
        </authorList>
    </citation>
    <scope>NUCLEOTIDE SEQUENCE [LARGE SCALE GENOMIC DNA]</scope>
    <source>
        <strain evidence="2">stheno</strain>
    </source>
</reference>
<dbReference type="EMBL" id="MW018138">
    <property type="protein sequence ID" value="QPB44312.1"/>
    <property type="molecule type" value="Genomic_DNA"/>
</dbReference>
<evidence type="ECO:0000313" key="1">
    <source>
        <dbReference type="EMBL" id="QPB44312.1"/>
    </source>
</evidence>
<dbReference type="Proteomes" id="UP001162098">
    <property type="component" value="Segment"/>
</dbReference>
<organism evidence="1 2">
    <name type="scientific">Medusavirus stheno T3</name>
    <dbReference type="NCBI Taxonomy" id="3069717"/>
    <lineage>
        <taxon>Viruses</taxon>
        <taxon>Varidnaviria</taxon>
        <taxon>Bamfordvirae</taxon>
        <taxon>Nucleocytoviricota</taxon>
        <taxon>Megaviricetes</taxon>
        <taxon>Mamonoviridae</taxon>
        <taxon>Medusavirus</taxon>
        <taxon>Medusavirus sthenus</taxon>
    </lineage>
</organism>
<name>A0A7S7YEI0_9VIRU</name>
<accession>A0A7S7YEI0</accession>
<proteinExistence type="predicted"/>
<evidence type="ECO:0000313" key="2">
    <source>
        <dbReference type="Proteomes" id="UP001162098"/>
    </source>
</evidence>
<dbReference type="KEGG" id="vg:80543508"/>